<dbReference type="AlphaFoldDB" id="A0A2S5B2K9"/>
<accession>A0A2S5B2K9</accession>
<comment type="caution">
    <text evidence="1">The sequence shown here is derived from an EMBL/GenBank/DDBJ whole genome shotgun (WGS) entry which is preliminary data.</text>
</comment>
<dbReference type="OrthoDB" id="1517790at2759"/>
<evidence type="ECO:0000313" key="2">
    <source>
        <dbReference type="Proteomes" id="UP000237144"/>
    </source>
</evidence>
<proteinExistence type="predicted"/>
<dbReference type="PANTHER" id="PTHR37466:SF1">
    <property type="entry name" value="SLR1628 PROTEIN"/>
    <property type="match status" value="1"/>
</dbReference>
<dbReference type="PANTHER" id="PTHR37466">
    <property type="entry name" value="SLR1628 PROTEIN"/>
    <property type="match status" value="1"/>
</dbReference>
<protein>
    <submittedName>
        <fullName evidence="1">Uncharacterized protein</fullName>
    </submittedName>
</protein>
<dbReference type="Gene3D" id="3.30.56.110">
    <property type="entry name" value="Protein of unknown function DUF2237"/>
    <property type="match status" value="1"/>
</dbReference>
<evidence type="ECO:0000313" key="1">
    <source>
        <dbReference type="EMBL" id="POY71022.1"/>
    </source>
</evidence>
<dbReference type="EMBL" id="PJQD01000088">
    <property type="protein sequence ID" value="POY71022.1"/>
    <property type="molecule type" value="Genomic_DNA"/>
</dbReference>
<dbReference type="Proteomes" id="UP000237144">
    <property type="component" value="Unassembled WGS sequence"/>
</dbReference>
<reference evidence="1 2" key="1">
    <citation type="journal article" date="2018" name="Front. Microbiol.">
        <title>Prospects for Fungal Bioremediation of Acidic Radioactive Waste Sites: Characterization and Genome Sequence of Rhodotorula taiwanensis MD1149.</title>
        <authorList>
            <person name="Tkavc R."/>
            <person name="Matrosova V.Y."/>
            <person name="Grichenko O.E."/>
            <person name="Gostincar C."/>
            <person name="Volpe R.P."/>
            <person name="Klimenkova P."/>
            <person name="Gaidamakova E.K."/>
            <person name="Zhou C.E."/>
            <person name="Stewart B.J."/>
            <person name="Lyman M.G."/>
            <person name="Malfatti S.A."/>
            <person name="Rubinfeld B."/>
            <person name="Courtot M."/>
            <person name="Singh J."/>
            <person name="Dalgard C.L."/>
            <person name="Hamilton T."/>
            <person name="Frey K.G."/>
            <person name="Gunde-Cimerman N."/>
            <person name="Dugan L."/>
            <person name="Daly M.J."/>
        </authorList>
    </citation>
    <scope>NUCLEOTIDE SEQUENCE [LARGE SCALE GENOMIC DNA]</scope>
    <source>
        <strain evidence="1 2">MD1149</strain>
    </source>
</reference>
<dbReference type="Pfam" id="PF09996">
    <property type="entry name" value="DUF2237"/>
    <property type="match status" value="1"/>
</dbReference>
<sequence length="200" mass="21283">MSSSDLIDGLPVFTRTNDSSEAASRSASDCLLSLTSVRPLTRFLLLLIPVLGSALRPAPVGDGPTTGFFRNNYCDASPHDPGSHTVAAVVTPTFLDFSKSRGNDLWPLFPELKKQAAASPSPQDPTGATPCVWCLCASRWYEAVKAAASHPLGDKIVPRVVLEATHERALSDGKFTKDEIGKFAADVRQADPAKGTTTSK</sequence>
<gene>
    <name evidence="1" type="ORF">BMF94_5947</name>
</gene>
<dbReference type="STRING" id="741276.A0A2S5B2K9"/>
<name>A0A2S5B2K9_9BASI</name>
<organism evidence="1 2">
    <name type="scientific">Rhodotorula taiwanensis</name>
    <dbReference type="NCBI Taxonomy" id="741276"/>
    <lineage>
        <taxon>Eukaryota</taxon>
        <taxon>Fungi</taxon>
        <taxon>Dikarya</taxon>
        <taxon>Basidiomycota</taxon>
        <taxon>Pucciniomycotina</taxon>
        <taxon>Microbotryomycetes</taxon>
        <taxon>Sporidiobolales</taxon>
        <taxon>Sporidiobolaceae</taxon>
        <taxon>Rhodotorula</taxon>
    </lineage>
</organism>
<keyword evidence="2" id="KW-1185">Reference proteome</keyword>
<dbReference type="InterPro" id="IPR018714">
    <property type="entry name" value="DUF2237"/>
</dbReference>